<evidence type="ECO:0000256" key="3">
    <source>
        <dbReference type="ARBA" id="ARBA00022475"/>
    </source>
</evidence>
<evidence type="ECO:0000256" key="7">
    <source>
        <dbReference type="SAM" id="Phobius"/>
    </source>
</evidence>
<dbReference type="InterPro" id="IPR022791">
    <property type="entry name" value="L-PG_synthase/AglD"/>
</dbReference>
<evidence type="ECO:0000313" key="9">
    <source>
        <dbReference type="Proteomes" id="UP000198531"/>
    </source>
</evidence>
<evidence type="ECO:0000256" key="6">
    <source>
        <dbReference type="ARBA" id="ARBA00023136"/>
    </source>
</evidence>
<evidence type="ECO:0008006" key="10">
    <source>
        <dbReference type="Google" id="ProtNLM"/>
    </source>
</evidence>
<reference evidence="9" key="1">
    <citation type="submission" date="2016-10" db="EMBL/GenBank/DDBJ databases">
        <authorList>
            <person name="Varghese N."/>
            <person name="Submissions S."/>
        </authorList>
    </citation>
    <scope>NUCLEOTIDE SEQUENCE [LARGE SCALE GENOMIC DNA]</scope>
    <source>
        <strain evidence="9">CGMCC 1.7736</strain>
    </source>
</reference>
<dbReference type="Proteomes" id="UP000198531">
    <property type="component" value="Unassembled WGS sequence"/>
</dbReference>
<proteinExistence type="inferred from homology"/>
<comment type="subcellular location">
    <subcellularLocation>
        <location evidence="1">Cell membrane</location>
        <topology evidence="1">Multi-pass membrane protein</topology>
    </subcellularLocation>
</comment>
<evidence type="ECO:0000256" key="1">
    <source>
        <dbReference type="ARBA" id="ARBA00004651"/>
    </source>
</evidence>
<dbReference type="EMBL" id="FOYT01000001">
    <property type="protein sequence ID" value="SFR39625.1"/>
    <property type="molecule type" value="Genomic_DNA"/>
</dbReference>
<accession>A0A1I6GBQ7</accession>
<feature type="transmembrane region" description="Helical" evidence="7">
    <location>
        <begin position="298"/>
        <end position="321"/>
    </location>
</feature>
<keyword evidence="4 7" id="KW-0812">Transmembrane</keyword>
<gene>
    <name evidence="8" type="ORF">SAMN04487947_0885</name>
</gene>
<evidence type="ECO:0000256" key="2">
    <source>
        <dbReference type="ARBA" id="ARBA00011061"/>
    </source>
</evidence>
<dbReference type="GO" id="GO:0005886">
    <property type="term" value="C:plasma membrane"/>
    <property type="evidence" value="ECO:0007669"/>
    <property type="project" value="UniProtKB-SubCell"/>
</dbReference>
<keyword evidence="9" id="KW-1185">Reference proteome</keyword>
<keyword evidence="5 7" id="KW-1133">Transmembrane helix</keyword>
<keyword evidence="6 7" id="KW-0472">Membrane</keyword>
<name>A0A1I6GBQ7_9EURY</name>
<feature type="transmembrane region" description="Helical" evidence="7">
    <location>
        <begin position="133"/>
        <end position="156"/>
    </location>
</feature>
<dbReference type="STRING" id="553469.SAMN04487947_0885"/>
<dbReference type="Pfam" id="PF03706">
    <property type="entry name" value="LPG_synthase_TM"/>
    <property type="match status" value="1"/>
</dbReference>
<organism evidence="8 9">
    <name type="scientific">Halogeometricum rufum</name>
    <dbReference type="NCBI Taxonomy" id="553469"/>
    <lineage>
        <taxon>Archaea</taxon>
        <taxon>Methanobacteriati</taxon>
        <taxon>Methanobacteriota</taxon>
        <taxon>Stenosarchaea group</taxon>
        <taxon>Halobacteria</taxon>
        <taxon>Halobacteriales</taxon>
        <taxon>Haloferacaceae</taxon>
        <taxon>Halogeometricum</taxon>
    </lineage>
</organism>
<feature type="transmembrane region" description="Helical" evidence="7">
    <location>
        <begin position="162"/>
        <end position="180"/>
    </location>
</feature>
<evidence type="ECO:0000256" key="5">
    <source>
        <dbReference type="ARBA" id="ARBA00022989"/>
    </source>
</evidence>
<feature type="transmembrane region" description="Helical" evidence="7">
    <location>
        <begin position="39"/>
        <end position="62"/>
    </location>
</feature>
<dbReference type="PANTHER" id="PTHR39087">
    <property type="entry name" value="UPF0104 MEMBRANE PROTEIN MJ1595"/>
    <property type="match status" value="1"/>
</dbReference>
<dbReference type="AlphaFoldDB" id="A0A1I6GBQ7"/>
<evidence type="ECO:0000256" key="4">
    <source>
        <dbReference type="ARBA" id="ARBA00022692"/>
    </source>
</evidence>
<keyword evidence="3" id="KW-1003">Cell membrane</keyword>
<dbReference type="NCBIfam" id="TIGR00374">
    <property type="entry name" value="flippase-like domain"/>
    <property type="match status" value="1"/>
</dbReference>
<evidence type="ECO:0000313" key="8">
    <source>
        <dbReference type="EMBL" id="SFR39625.1"/>
    </source>
</evidence>
<feature type="transmembrane region" description="Helical" evidence="7">
    <location>
        <begin position="240"/>
        <end position="261"/>
    </location>
</feature>
<protein>
    <recommendedName>
        <fullName evidence="10">Lysylphosphatidylglycerol synthase TM region</fullName>
    </recommendedName>
</protein>
<feature type="transmembrane region" description="Helical" evidence="7">
    <location>
        <begin position="327"/>
        <end position="344"/>
    </location>
</feature>
<feature type="transmembrane region" description="Helical" evidence="7">
    <location>
        <begin position="12"/>
        <end position="33"/>
    </location>
</feature>
<sequence>MEPPHSRTRVRPAVRAAVGIALAVVVLAVFVRLTGGREVVVAVARADLGLVAVGSVAGVAAISAWGESLRHALTTTKPVGGLRYRLAYLSGDFARQILPMGRLSGSAIISYAVSRPFELEYEEALAAVTVADLLNLLSAVTVSGTGLLLLVLGSGFGDVRTFVAGLTGAVFVAGGVVVLVTRRRALLERAVVSVVGVGHRLAARLGLSTAERHLHPDAVGRRIESYFATLDAVAENRRRVAFAAVFAALGWVAFGTSLAVAAAALDVAVPFGAALFVAPASGLVGWSPLPGGSGGIEVAVTAGLAATAGVPVSAAAAVALLYRVCSYWVVVVVDAAAAGLLATLET</sequence>
<comment type="similarity">
    <text evidence="2">Belongs to the UPF0104 family.</text>
</comment>
<dbReference type="PANTHER" id="PTHR39087:SF2">
    <property type="entry name" value="UPF0104 MEMBRANE PROTEIN MJ1595"/>
    <property type="match status" value="1"/>
</dbReference>
<dbReference type="RefSeq" id="WP_245778428.1">
    <property type="nucleotide sequence ID" value="NZ_FOYT01000001.1"/>
</dbReference>